<dbReference type="PANTHER" id="PTHR43780">
    <property type="entry name" value="1-AMINOCYCLOPROPANE-1-CARBOXYLATE DEAMINASE-RELATED"/>
    <property type="match status" value="1"/>
</dbReference>
<keyword evidence="3" id="KW-0663">Pyridoxal phosphate</keyword>
<feature type="region of interest" description="Disordered" evidence="4">
    <location>
        <begin position="427"/>
        <end position="448"/>
    </location>
</feature>
<evidence type="ECO:0000256" key="2">
    <source>
        <dbReference type="ARBA" id="ARBA00008639"/>
    </source>
</evidence>
<dbReference type="SUPFAM" id="SSF53686">
    <property type="entry name" value="Tryptophan synthase beta subunit-like PLP-dependent enzymes"/>
    <property type="match status" value="1"/>
</dbReference>
<sequence>MVNLPAPFCNLPLHRLSYAHPSPIHLLPNLTQHVTDAHPNQARQSVQLWTKREDQAGPLTCYGNKYRKFEYIIPDILAQKNVTMIVTEGAMQSNHTVQVASMARTLGLKCTVLLHRGIGGLRVADDKHAFARVGNVQLNRLLGADVRITGESDTGDENGPLLPLLDELKAHGDVPYWISSGASLHPLGGLGYARCAFEIASQEQYLAANQELANGKQFDYIFVACGSGSTLAGLIAGFKLHEKMKGPGSVLVPSRKIIGIMTSPTKSRAYQEERILRLARTAGELIGLNPEADITEADVHLDDRFVGDGYGILDADTAETIDLVARTDSLLLDPVYTAKVMRGMLHWSQSHKHPQSEEDANQSSLTNALFIHTGGQSALSAYADKLTMLLPSAPSLPAHLEDITNASSEMEDQHALLQRFSRLDIGKPQQTDQEDGPRAASNGSARLSRTSVKNHAFHPDLQCPDLSDKFATLRLFAEKENDVHTERVPLIRRRSSLETLSARNRTYRINGLAGQRGSARLRRQWLGPTRPDNSPASDAGPSLPSLSESVEAQVRWESSRRKRHSMSGYPSKEQYWARKISKAEVGIENLRKSHREAQRMAKRKGKMVEVDLNDDNDSEDEVL</sequence>
<dbReference type="InterPro" id="IPR001926">
    <property type="entry name" value="TrpB-like_PALP"/>
</dbReference>
<gene>
    <name evidence="6" type="ORF">LTR24_000486</name>
</gene>
<proteinExistence type="inferred from homology"/>
<organism evidence="6 7">
    <name type="scientific">Lithohypha guttulata</name>
    <dbReference type="NCBI Taxonomy" id="1690604"/>
    <lineage>
        <taxon>Eukaryota</taxon>
        <taxon>Fungi</taxon>
        <taxon>Dikarya</taxon>
        <taxon>Ascomycota</taxon>
        <taxon>Pezizomycotina</taxon>
        <taxon>Eurotiomycetes</taxon>
        <taxon>Chaetothyriomycetidae</taxon>
        <taxon>Chaetothyriales</taxon>
        <taxon>Trichomeriaceae</taxon>
        <taxon>Lithohypha</taxon>
    </lineage>
</organism>
<reference evidence="6 7" key="1">
    <citation type="submission" date="2023-08" db="EMBL/GenBank/DDBJ databases">
        <title>Black Yeasts Isolated from many extreme environments.</title>
        <authorList>
            <person name="Coleine C."/>
            <person name="Stajich J.E."/>
            <person name="Selbmann L."/>
        </authorList>
    </citation>
    <scope>NUCLEOTIDE SEQUENCE [LARGE SCALE GENOMIC DNA]</scope>
    <source>
        <strain evidence="6 7">CCFEE 5885</strain>
    </source>
</reference>
<evidence type="ECO:0000259" key="5">
    <source>
        <dbReference type="Pfam" id="PF00291"/>
    </source>
</evidence>
<keyword evidence="7" id="KW-1185">Reference proteome</keyword>
<protein>
    <recommendedName>
        <fullName evidence="5">Tryptophan synthase beta chain-like PALP domain-containing protein</fullName>
    </recommendedName>
</protein>
<evidence type="ECO:0000313" key="7">
    <source>
        <dbReference type="Proteomes" id="UP001345013"/>
    </source>
</evidence>
<feature type="region of interest" description="Disordered" evidence="4">
    <location>
        <begin position="596"/>
        <end position="623"/>
    </location>
</feature>
<feature type="region of interest" description="Disordered" evidence="4">
    <location>
        <begin position="511"/>
        <end position="551"/>
    </location>
</feature>
<evidence type="ECO:0000256" key="3">
    <source>
        <dbReference type="ARBA" id="ARBA00022898"/>
    </source>
</evidence>
<comment type="cofactor">
    <cofactor evidence="1">
        <name>pyridoxal 5'-phosphate</name>
        <dbReference type="ChEBI" id="CHEBI:597326"/>
    </cofactor>
</comment>
<evidence type="ECO:0000313" key="6">
    <source>
        <dbReference type="EMBL" id="KAK5102253.1"/>
    </source>
</evidence>
<accession>A0ABR0KNW5</accession>
<dbReference type="Gene3D" id="3.40.50.1100">
    <property type="match status" value="2"/>
</dbReference>
<dbReference type="PANTHER" id="PTHR43780:SF2">
    <property type="entry name" value="1-AMINOCYCLOPROPANE-1-CARBOXYLATE DEAMINASE-RELATED"/>
    <property type="match status" value="1"/>
</dbReference>
<evidence type="ECO:0000256" key="4">
    <source>
        <dbReference type="SAM" id="MobiDB-lite"/>
    </source>
</evidence>
<name>A0ABR0KNW5_9EURO</name>
<evidence type="ECO:0000256" key="1">
    <source>
        <dbReference type="ARBA" id="ARBA00001933"/>
    </source>
</evidence>
<feature type="domain" description="Tryptophan synthase beta chain-like PALP" evidence="5">
    <location>
        <begin position="43"/>
        <end position="347"/>
    </location>
</feature>
<dbReference type="EMBL" id="JAVRRG010000003">
    <property type="protein sequence ID" value="KAK5102253.1"/>
    <property type="molecule type" value="Genomic_DNA"/>
</dbReference>
<feature type="compositionally biased region" description="Acidic residues" evidence="4">
    <location>
        <begin position="611"/>
        <end position="623"/>
    </location>
</feature>
<dbReference type="Pfam" id="PF00291">
    <property type="entry name" value="PALP"/>
    <property type="match status" value="1"/>
</dbReference>
<dbReference type="InterPro" id="IPR036052">
    <property type="entry name" value="TrpB-like_PALP_sf"/>
</dbReference>
<comment type="caution">
    <text evidence="6">The sequence shown here is derived from an EMBL/GenBank/DDBJ whole genome shotgun (WGS) entry which is preliminary data.</text>
</comment>
<dbReference type="InterPro" id="IPR027278">
    <property type="entry name" value="ACCD_DCysDesulf"/>
</dbReference>
<comment type="similarity">
    <text evidence="2">Belongs to the ACC deaminase/D-cysteine desulfhydrase family.</text>
</comment>
<dbReference type="Proteomes" id="UP001345013">
    <property type="component" value="Unassembled WGS sequence"/>
</dbReference>